<feature type="region of interest" description="Disordered" evidence="2">
    <location>
        <begin position="2038"/>
        <end position="2068"/>
    </location>
</feature>
<dbReference type="Proteomes" id="UP000179920">
    <property type="component" value="Chromosome XIII"/>
</dbReference>
<dbReference type="Pfam" id="PF07539">
    <property type="entry name" value="UTP20_N"/>
    <property type="match status" value="1"/>
</dbReference>
<feature type="compositionally biased region" description="Polar residues" evidence="2">
    <location>
        <begin position="39"/>
        <end position="56"/>
    </location>
</feature>
<feature type="compositionally biased region" description="Acidic residues" evidence="2">
    <location>
        <begin position="351"/>
        <end position="364"/>
    </location>
</feature>
<dbReference type="InterPro" id="IPR046523">
    <property type="entry name" value="UTP20_dom"/>
</dbReference>
<evidence type="ECO:0000256" key="1">
    <source>
        <dbReference type="SAM" id="Coils"/>
    </source>
</evidence>
<gene>
    <name evidence="7" type="ORF">UBRO2_05672</name>
    <name evidence="6" type="ORF">UBRO_06807</name>
</gene>
<dbReference type="SUPFAM" id="SSF48371">
    <property type="entry name" value="ARM repeat"/>
    <property type="match status" value="2"/>
</dbReference>
<evidence type="ECO:0000313" key="9">
    <source>
        <dbReference type="Proteomes" id="UP000658997"/>
    </source>
</evidence>
<evidence type="ECO:0000313" key="7">
    <source>
        <dbReference type="EMBL" id="SYW85031.1"/>
    </source>
</evidence>
<evidence type="ECO:0000259" key="3">
    <source>
        <dbReference type="Pfam" id="PF07539"/>
    </source>
</evidence>
<reference evidence="8" key="1">
    <citation type="submission" date="2016-04" db="EMBL/GenBank/DDBJ databases">
        <authorList>
            <person name="Guldener U."/>
            <person name="Guldener U."/>
        </authorList>
    </citation>
    <scope>NUCLEOTIDE SEQUENCE [LARGE SCALE GENOMIC DNA]</scope>
    <source>
        <strain evidence="8">UB2112</strain>
    </source>
</reference>
<feature type="compositionally biased region" description="Basic residues" evidence="2">
    <location>
        <begin position="3062"/>
        <end position="3072"/>
    </location>
</feature>
<feature type="compositionally biased region" description="Basic and acidic residues" evidence="2">
    <location>
        <begin position="16"/>
        <end position="29"/>
    </location>
</feature>
<evidence type="ECO:0000259" key="5">
    <source>
        <dbReference type="Pfam" id="PF23099"/>
    </source>
</evidence>
<feature type="compositionally biased region" description="Acidic residues" evidence="2">
    <location>
        <begin position="2868"/>
        <end position="2901"/>
    </location>
</feature>
<evidence type="ECO:0000313" key="6">
    <source>
        <dbReference type="EMBL" id="SAM84177.1"/>
    </source>
</evidence>
<proteinExistence type="predicted"/>
<keyword evidence="9" id="KW-1185">Reference proteome</keyword>
<accession>A0A1K0HBH1</accession>
<dbReference type="InterPro" id="IPR057525">
    <property type="entry name" value="UTP20_C"/>
</dbReference>
<dbReference type="InterPro" id="IPR052575">
    <property type="entry name" value="SSU_processome_comp_20"/>
</dbReference>
<dbReference type="InterPro" id="IPR016024">
    <property type="entry name" value="ARM-type_fold"/>
</dbReference>
<keyword evidence="1" id="KW-0175">Coiled coil</keyword>
<evidence type="ECO:0000259" key="4">
    <source>
        <dbReference type="Pfam" id="PF20416"/>
    </source>
</evidence>
<reference evidence="7" key="3">
    <citation type="submission" date="2018-08" db="EMBL/GenBank/DDBJ databases">
        <authorList>
            <person name="Guldener U."/>
        </authorList>
    </citation>
    <scope>NUCLEOTIDE SEQUENCE</scope>
    <source>
        <strain evidence="7">UB2</strain>
    </source>
</reference>
<reference evidence="6" key="2">
    <citation type="submission" date="2016-04" db="EMBL/GenBank/DDBJ databases">
        <authorList>
            <person name="Evans L.H."/>
            <person name="Alamgir A."/>
            <person name="Owens N."/>
            <person name="Weber N.D."/>
            <person name="Virtaneva K."/>
            <person name="Barbian K."/>
            <person name="Babar A."/>
            <person name="Rosenke K."/>
        </authorList>
    </citation>
    <scope>NUCLEOTIDE SEQUENCE</scope>
    <source>
        <strain evidence="6">UB2112</strain>
    </source>
</reference>
<feature type="region of interest" description="Disordered" evidence="2">
    <location>
        <begin position="340"/>
        <end position="374"/>
    </location>
</feature>
<feature type="compositionally biased region" description="Basic and acidic residues" evidence="2">
    <location>
        <begin position="3033"/>
        <end position="3044"/>
    </location>
</feature>
<name>A0A1K0HBH1_9BASI</name>
<feature type="region of interest" description="Disordered" evidence="2">
    <location>
        <begin position="1061"/>
        <end position="1085"/>
    </location>
</feature>
<feature type="region of interest" description="Disordered" evidence="2">
    <location>
        <begin position="1"/>
        <end position="57"/>
    </location>
</feature>
<dbReference type="Pfam" id="PF20416">
    <property type="entry name" value="UTP20"/>
    <property type="match status" value="1"/>
</dbReference>
<feature type="compositionally biased region" description="Basic and acidic residues" evidence="2">
    <location>
        <begin position="1218"/>
        <end position="1227"/>
    </location>
</feature>
<feature type="compositionally biased region" description="Acidic residues" evidence="2">
    <location>
        <begin position="1208"/>
        <end position="1217"/>
    </location>
</feature>
<dbReference type="InterPro" id="IPR011430">
    <property type="entry name" value="UTP20_N"/>
</dbReference>
<feature type="region of interest" description="Disordered" evidence="2">
    <location>
        <begin position="3030"/>
        <end position="3093"/>
    </location>
</feature>
<dbReference type="Pfam" id="PF23099">
    <property type="entry name" value="UTP20_C"/>
    <property type="match status" value="1"/>
</dbReference>
<feature type="domain" description="U3 small nucleolar RNA-associated protein 20" evidence="4">
    <location>
        <begin position="2098"/>
        <end position="2318"/>
    </location>
</feature>
<sequence length="3093" mass="342238">MAPTSSAQPSKAGKKLTREQQRKKADKKASKVRRVQLDASGSQASAKQKTLKQINKNAEKVSTRFRYASFNQRLQDVHLAPAAVSASTSYRPYSGLDAPLASSSSATTSRIPVQEDVQDEEQLLDDEQDEKDEDASSSLHARTSFSHALQAWTDLNLSNAFHDLYRQLNPITQSLPQLIHHRTNISSILATTLSSPSQWLAWDAALDLLPRLAKDLGSEFLPIYPPMLKSAVHTTTTTKDTTNGDERAAANLVERGFQSAAWILKAVSPFIVSKEIASRSGNDALLDEEQDGAVAEQVDVEMQDEEAEAEEVDERTRRLVETWNVIRPYLGWKRIDAKEARHKVPSSHAEDSDDEDAEEGDENEEVKQLESEKSTAATDAAAAAFVNNNVQRISPFTRRFVSEAFAHLLRKTRGRQLQSMTSLILSDLETMLLDEDRHVRYRRQPSRRPSVRFSRGIAGIWVEGCKSLDRRLHSKCISLLSVLLKPTRTAPNSSIANYRHLTRLVLGRLTITALVHHCNAVHFAPILEFLSSLVDGNQSRMTSKASTTLDVAHLTESVEWLACAVGVRKGTRVHDSAKPALFALLLRLSPLFLHETVQASGGAALRTSLVSLLALSIPIGRLQDLLGPGIKLVDSVAPVPLVSKAKDSLKQRQALWPEFNGLVEALAQPTLQWSGFKQFVLPTVLTSTAETVASTSTSSHSKDQAFTLLERLEQLGQLDDLRSSHPSPSLIRWSKHIAAEIEGRVGKLVSLFCSATSKAGKGKTKDAKPSVLADQKGLEPLIPALRLSTVPKTVSAASFSSQIAQLLLEGLLSDAHFASREQMRASYDEHIVNPALLAGLALESLAILQERSSGKEFDATAQQLKDSLSVERVVRCASWHRGTLRGLSKYLASCPARQRPQLPKLDEVLEPLSDAIMSSDPVIRLAALEIISMIEAKELQGHGLFIEKLVEVERTPLGVATIRDRNVRMRSVGRDLCRAAALYKAADVQRFAPRDTLVLRYLVANLKVNLRPVWSEAINTVSDIVGSGQREAEDALFRIAIAELEAGRQLDASELRSVPGVWAQRSGSDEDSETAAEAVRSDEVEPDRVLRDESDIAGVDDDKQFQDGILLERRKAVRSCIGHARISSGLKETTHSTALTTTLQACIDVQQPDARLDLVNYRYQILKLLGEVAPIVERNNARFVYIFFGDAGPRNLAGVLLSPLDDDVEEDDEAEDDGAARQKKAEDPSAMNLGKKDRQAQLNAYLEVLGKLKNPKALSRSGELHDYLLSLCATAEVSVQKLALDAILTWKEEAVLPYAAKLKDLLEAGNFRDTLTTFTLSSDSNVVQPYHRRVLMPLVIRLLFGALLSRRGNRTSGAGQRARRGAVLGALADVGSEELVTLVDLMLAPFGDQARTPADTDGKFEFVTKAPVASTRRQVGYLTLLGEVVKQIGANLLPYWDRLISASLNLTYHAHHAVVQVHTESNGADSSESTTKPLTVRTSRARLVRQAGYKRLCDFFGKPQAASVFQWTKYLPAIFAELISPRLDALKVESSQSPSALLELFHVWSGQTETIPLLGTYDPTVLPSIFAILAAPYVKSSVVGSVLDIAERVLAAAHAKTDAMDVSSDVDYSNGSKLPLVDLLVRPHASVFLNSVTPLIEQASSAVGPAATAMGRDDLLRRQISLLAALSPFVTGPKDASHLVKLLSPMMRKSNFLVPERTKTELLAIFERLLSLIPEFRDKNSEMFKSMFAMFSGLFSLLRSAEARKTLSAAFNRCAEVDSELSRVAKWCTQLNALSKRRVEERDFDQLFAAFDLINAEDVVVNVREWHPLVHNFLFLILDPEELSIRSNANASLVKFIKQTAAECDAGSNTEAELMQLFMQAVWPGLKKAVRNRSELVRRDVLAVMSSATENLAKCEVMAELSGLLGAGDAEVNFFNNVHHIQLHRRTRAVKRLPEQAAKGCMKSRAISDILAPVLGHFLMPGCVETNDHNLITEVITSLGLLAGQLTWGPYNALLWQYLKLANKKGSSERVMVRTAMAILDNFHFGMEEETIIEEDDDDVDADGANDGELGQDEEEAKVSTKAQKEGKEAERVKILDAVTTRLLPRLMAYLEQKDETEASTRLPIAVGVVRVAQCLPAKQRQAQIFKLLKTLANVFRAKAQDTRDLARETACKVMSTLGARYLPEFLREMRRSLMRGPQKAVLAFTVHSVLTHLMTSKDEPLVSLDQGAKEIIEIAVEDIFGATADDRESIGNKTTYREVKHSKSMDTFEQVSRVVVPNRMAEVLQPLRDILQQTEIPKVVRQVEECLRRISSGIPANPQFDSNRFLSLCATLIRRDAVFLQARKAETKVASRHKSATLYNYAVFLKRKDVEEGATAGMDHYSRNAHKFVAFGLEMLVTSLRRERFDFQNEEVLAKLNAMVNIVGEAAYANESSVLELSLRAIAQIVKVPVSRVDKALPVFIKQIFGIIHQYGSPQSQIVQTAFRTLTAILRECKQASLSETHLSGLLKLIAPDLEEPAVQGTLFGLLRAIVSRRLVVSEVYDTMDKVAEMMVTNQSDSVRDLCRSTYLQFLLDYPQGKQRLRNQIGFLAKNMAYEHESGRLSVLEITDAILNKFGDELLQEYAEMLFVALAMVLANDSSSKCREKSASLIRTLLKAMTNVQQDKTALIIDAWSRQEAKPELARVGVQIYGLLLEALPNRGADWAEKALDVVTKVLRDCADDLESLENSDAGAFGFEGIELDWQLPYHSLQTLGRITSIIGAGDAKAAEANNAVRRLLLFPHKWVRISSSRMLGGLYALREPSSPNMVPIQQDPVGSLPALVDAAKKSCLQLRSDKLDDTLALQVVKNLVWMGRSFALFPVDRPALEDVPAEAENGTKKRSHDGDEEAEDKTESDDQEDDHVSDDEEGEEEEDDESMVEGAKDREAAMDAPTAIANDPLRWLVSRLSFQARLSLAQSKPENWTIAPSSILRFFAALSASLPSDLLPHLLPLFLSPIIRLVESPATAQTSLHGGDELKALAIEVQTHLQGLVDVSKFNKVYSTLKRRQQAKREQRKTERLMRGIQNPELQAKRNEKRNQKNHMARKRRNQVNLEKREAGGSGKTKRARRT</sequence>
<protein>
    <submittedName>
        <fullName evidence="7">Related to UTP20 ### component of the small-subunit processome</fullName>
    </submittedName>
    <submittedName>
        <fullName evidence="6">Related to UTP20-component of the small-subunit processome</fullName>
    </submittedName>
</protein>
<feature type="coiled-coil region" evidence="1">
    <location>
        <begin position="295"/>
        <end position="322"/>
    </location>
</feature>
<evidence type="ECO:0000256" key="2">
    <source>
        <dbReference type="SAM" id="MobiDB-lite"/>
    </source>
</evidence>
<dbReference type="PANTHER" id="PTHR17695">
    <property type="entry name" value="SMALL SUBUNIT PROCESSOME COMPONENT 20 HOMOLOG"/>
    <property type="match status" value="1"/>
</dbReference>
<dbReference type="InterPro" id="IPR011989">
    <property type="entry name" value="ARM-like"/>
</dbReference>
<dbReference type="EMBL" id="ULHB01000195">
    <property type="protein sequence ID" value="SYW85031.1"/>
    <property type="molecule type" value="Genomic_DNA"/>
</dbReference>
<organism evidence="6 8">
    <name type="scientific">Ustilago bromivora</name>
    <dbReference type="NCBI Taxonomy" id="307758"/>
    <lineage>
        <taxon>Eukaryota</taxon>
        <taxon>Fungi</taxon>
        <taxon>Dikarya</taxon>
        <taxon>Basidiomycota</taxon>
        <taxon>Ustilaginomycotina</taxon>
        <taxon>Ustilaginomycetes</taxon>
        <taxon>Ustilaginales</taxon>
        <taxon>Ustilaginaceae</taxon>
        <taxon>Ustilago</taxon>
    </lineage>
</organism>
<feature type="compositionally biased region" description="Acidic residues" evidence="2">
    <location>
        <begin position="2038"/>
        <end position="2060"/>
    </location>
</feature>
<dbReference type="GO" id="GO:0030686">
    <property type="term" value="C:90S preribosome"/>
    <property type="evidence" value="ECO:0007669"/>
    <property type="project" value="TreeGrafter"/>
</dbReference>
<dbReference type="PANTHER" id="PTHR17695:SF11">
    <property type="entry name" value="SMALL SUBUNIT PROCESSOME COMPONENT 20 HOMOLOG"/>
    <property type="match status" value="1"/>
</dbReference>
<dbReference type="EMBL" id="LT558129">
    <property type="protein sequence ID" value="SAM84177.1"/>
    <property type="molecule type" value="Genomic_DNA"/>
</dbReference>
<dbReference type="Gene3D" id="1.25.10.10">
    <property type="entry name" value="Leucine-rich Repeat Variant"/>
    <property type="match status" value="1"/>
</dbReference>
<dbReference type="OrthoDB" id="360653at2759"/>
<evidence type="ECO:0000313" key="8">
    <source>
        <dbReference type="Proteomes" id="UP000179920"/>
    </source>
</evidence>
<dbReference type="GO" id="GO:0032040">
    <property type="term" value="C:small-subunit processome"/>
    <property type="evidence" value="ECO:0007669"/>
    <property type="project" value="TreeGrafter"/>
</dbReference>
<feature type="region of interest" description="Disordered" evidence="2">
    <location>
        <begin position="2853"/>
        <end position="2904"/>
    </location>
</feature>
<feature type="domain" description="U3 small nucleolar RNA-associated protein 20 C-terminal" evidence="5">
    <location>
        <begin position="2919"/>
        <end position="3073"/>
    </location>
</feature>
<dbReference type="Proteomes" id="UP000658997">
    <property type="component" value="Unassembled WGS sequence"/>
</dbReference>
<feature type="region of interest" description="Disordered" evidence="2">
    <location>
        <begin position="1208"/>
        <end position="1233"/>
    </location>
</feature>
<feature type="domain" description="U3 small nucleolar RNA-associated protein 20 N-terminal" evidence="3">
    <location>
        <begin position="1238"/>
        <end position="1878"/>
    </location>
</feature>